<feature type="region of interest" description="Disordered" evidence="1">
    <location>
        <begin position="30"/>
        <end position="51"/>
    </location>
</feature>
<accession>C4J3U1</accession>
<feature type="compositionally biased region" description="Basic and acidic residues" evidence="1">
    <location>
        <begin position="324"/>
        <end position="333"/>
    </location>
</feature>
<feature type="region of interest" description="Disordered" evidence="1">
    <location>
        <begin position="263"/>
        <end position="346"/>
    </location>
</feature>
<reference evidence="2" key="2">
    <citation type="submission" date="2012-06" db="EMBL/GenBank/DDBJ databases">
        <authorList>
            <person name="Yu Y."/>
            <person name="Currie J."/>
            <person name="Lomeli R."/>
            <person name="Angelova A."/>
            <person name="Collura K."/>
            <person name="Wissotski M."/>
            <person name="Campos D."/>
            <person name="Kudrna D."/>
            <person name="Golser W."/>
            <person name="Ashely E."/>
            <person name="Descour A."/>
            <person name="Fernandes J."/>
            <person name="Soderlund C."/>
            <person name="Walbot V."/>
        </authorList>
    </citation>
    <scope>NUCLEOTIDE SEQUENCE</scope>
    <source>
        <strain evidence="2">B73</strain>
    </source>
</reference>
<reference evidence="2" key="1">
    <citation type="journal article" date="2009" name="PLoS Genet.">
        <title>Sequencing, mapping, and analysis of 27,455 maize full-length cDNAs.</title>
        <authorList>
            <person name="Soderlund C."/>
            <person name="Descour A."/>
            <person name="Kudrna D."/>
            <person name="Bomhoff M."/>
            <person name="Boyd L."/>
            <person name="Currie J."/>
            <person name="Angelova A."/>
            <person name="Collura K."/>
            <person name="Wissotski M."/>
            <person name="Ashley E."/>
            <person name="Morrow D."/>
            <person name="Fernandes J."/>
            <person name="Walbot V."/>
            <person name="Yu Y."/>
        </authorList>
    </citation>
    <scope>NUCLEOTIDE SEQUENCE</scope>
    <source>
        <strain evidence="2">B73</strain>
    </source>
</reference>
<dbReference type="AlphaFoldDB" id="C4J3U1"/>
<name>C4J3U1_MAIZE</name>
<evidence type="ECO:0000313" key="2">
    <source>
        <dbReference type="EMBL" id="ACR35841.1"/>
    </source>
</evidence>
<feature type="region of interest" description="Disordered" evidence="1">
    <location>
        <begin position="382"/>
        <end position="405"/>
    </location>
</feature>
<evidence type="ECO:0000256" key="1">
    <source>
        <dbReference type="SAM" id="MobiDB-lite"/>
    </source>
</evidence>
<feature type="region of interest" description="Disordered" evidence="1">
    <location>
        <begin position="211"/>
        <end position="232"/>
    </location>
</feature>
<organism evidence="2">
    <name type="scientific">Zea mays</name>
    <name type="common">Maize</name>
    <dbReference type="NCBI Taxonomy" id="4577"/>
    <lineage>
        <taxon>Eukaryota</taxon>
        <taxon>Viridiplantae</taxon>
        <taxon>Streptophyta</taxon>
        <taxon>Embryophyta</taxon>
        <taxon>Tracheophyta</taxon>
        <taxon>Spermatophyta</taxon>
        <taxon>Magnoliopsida</taxon>
        <taxon>Liliopsida</taxon>
        <taxon>Poales</taxon>
        <taxon>Poaceae</taxon>
        <taxon>PACMAD clade</taxon>
        <taxon>Panicoideae</taxon>
        <taxon>Andropogonodae</taxon>
        <taxon>Andropogoneae</taxon>
        <taxon>Tripsacinae</taxon>
        <taxon>Zea</taxon>
    </lineage>
</organism>
<dbReference type="EMBL" id="BT085488">
    <property type="protein sequence ID" value="ACR35841.1"/>
    <property type="molecule type" value="mRNA"/>
</dbReference>
<protein>
    <submittedName>
        <fullName evidence="2">Uncharacterized protein</fullName>
    </submittedName>
</protein>
<proteinExistence type="evidence at transcript level"/>
<sequence length="473" mass="52544">MVLPEPALADAAEREPVYRVLHYRVVEGDAPGRRLVHDSPPQGGVPGERVDGERLRHGLHEGDAVLDVLDRDDREQGPEYLLGHDRGVQRRVQQYRGLNVQVLAVHGAAVQDGRRHGPVFEKVTQPLEVALVHDPCHVVRFREEPLQRRLEHLDQDGREALLDEHVVDGDAGLSGAGRPLARDHAVNRDLQVPGAAHGVEDAGALAAQLQRDGRQVPGRRGHHGARDAGAPGEEDLVPAVLHELHSDVGAALDDLHRRGVHVPPDVVAQEPGGARRELGRLQSHRVPGRYRPDQRLQRQAQGDVPAGEDEDDPERLRHHLRGRRPSDQRDPHLRSPTQRRQRATVAEEETITGLLEHYVPVACLLRGHPFAELLQRAVGGLDEHPDLAKPEKTQPNRPERPRQCRSIHQTEAKANKEKENGDGVHGLLATGRDLVPVRLGVVLAEVLVERLERLHLLLLEEPEEAPQLRLPPR</sequence>